<sequence length="75" mass="8630">MKSQVLTKSMAARNARQTIFINDPFRPHPRCQARFNKHPEPVTVMPPDSQLRWPVLFAVVLCAFALAFLNFAMQM</sequence>
<dbReference type="RefSeq" id="WP_043016517.1">
    <property type="nucleotide sequence ID" value="NZ_CP137207.1"/>
</dbReference>
<proteinExistence type="predicted"/>
<dbReference type="Proteomes" id="UP001169574">
    <property type="component" value="Unassembled WGS sequence"/>
</dbReference>
<evidence type="ECO:0000256" key="1">
    <source>
        <dbReference type="SAM" id="Phobius"/>
    </source>
</evidence>
<evidence type="ECO:0000313" key="3">
    <source>
        <dbReference type="Proteomes" id="UP001169574"/>
    </source>
</evidence>
<keyword evidence="1" id="KW-0812">Transmembrane</keyword>
<dbReference type="EMBL" id="ABLGCN030000001">
    <property type="protein sequence ID" value="EMM7456153.1"/>
    <property type="molecule type" value="Genomic_DNA"/>
</dbReference>
<comment type="caution">
    <text evidence="2">The sequence shown here is derived from an EMBL/GenBank/DDBJ whole genome shotgun (WGS) entry which is preliminary data.</text>
</comment>
<feature type="transmembrane region" description="Helical" evidence="1">
    <location>
        <begin position="51"/>
        <end position="72"/>
    </location>
</feature>
<name>A0AAN4ETD8_CITFR</name>
<keyword evidence="1" id="KW-1133">Transmembrane helix</keyword>
<keyword evidence="1" id="KW-0472">Membrane</keyword>
<organism evidence="2 3">
    <name type="scientific">Citrobacter freundii</name>
    <dbReference type="NCBI Taxonomy" id="546"/>
    <lineage>
        <taxon>Bacteria</taxon>
        <taxon>Pseudomonadati</taxon>
        <taxon>Pseudomonadota</taxon>
        <taxon>Gammaproteobacteria</taxon>
        <taxon>Enterobacterales</taxon>
        <taxon>Enterobacteriaceae</taxon>
        <taxon>Citrobacter</taxon>
        <taxon>Citrobacter freundii complex</taxon>
    </lineage>
</organism>
<reference evidence="2" key="1">
    <citation type="submission" date="2024-02" db="EMBL/GenBank/DDBJ databases">
        <authorList>
            <consortium name="Clinical and Environmental Microbiology Branch: Whole genome sequencing antimicrobial resistance pathogens in the healthcare setting"/>
        </authorList>
    </citation>
    <scope>NUCLEOTIDE SEQUENCE</scope>
    <source>
        <strain evidence="2">Whole organism</strain>
    </source>
</reference>
<dbReference type="AlphaFoldDB" id="A0AAN4ETD8"/>
<gene>
    <name evidence="2" type="ORF">P7U51_000605</name>
</gene>
<protein>
    <submittedName>
        <fullName evidence="2">Uncharacterized protein</fullName>
    </submittedName>
</protein>
<evidence type="ECO:0000313" key="2">
    <source>
        <dbReference type="EMBL" id="EMM7456153.1"/>
    </source>
</evidence>
<accession>A0AAN4ETD8</accession>